<gene>
    <name evidence="1" type="ORF">EZS27_005343</name>
</gene>
<accession>A0A5J4SLS6</accession>
<organism evidence="1">
    <name type="scientific">termite gut metagenome</name>
    <dbReference type="NCBI Taxonomy" id="433724"/>
    <lineage>
        <taxon>unclassified sequences</taxon>
        <taxon>metagenomes</taxon>
        <taxon>organismal metagenomes</taxon>
    </lineage>
</organism>
<dbReference type="AlphaFoldDB" id="A0A5J4SLS6"/>
<sequence length="120" mass="13271">MKYLSITLLCVLLASCDKEEASLRYDLTIAGVASSEGKPVLVDLHYSTGDSGNELAEILNDKPSENLESKLSELFGWQSYDIMITGSVQDVAINRHVVYSSVQSGIEDWKEIYIGKGVFY</sequence>
<evidence type="ECO:0000313" key="1">
    <source>
        <dbReference type="EMBL" id="KAA6347174.1"/>
    </source>
</evidence>
<name>A0A5J4SLS6_9ZZZZ</name>
<proteinExistence type="predicted"/>
<protein>
    <submittedName>
        <fullName evidence="1">Uncharacterized protein</fullName>
    </submittedName>
</protein>
<dbReference type="EMBL" id="SNRY01000104">
    <property type="protein sequence ID" value="KAA6347174.1"/>
    <property type="molecule type" value="Genomic_DNA"/>
</dbReference>
<dbReference type="PROSITE" id="PS51257">
    <property type="entry name" value="PROKAR_LIPOPROTEIN"/>
    <property type="match status" value="1"/>
</dbReference>
<comment type="caution">
    <text evidence="1">The sequence shown here is derived from an EMBL/GenBank/DDBJ whole genome shotgun (WGS) entry which is preliminary data.</text>
</comment>
<reference evidence="1" key="1">
    <citation type="submission" date="2019-03" db="EMBL/GenBank/DDBJ databases">
        <title>Single cell metagenomics reveals metabolic interactions within the superorganism composed of flagellate Streblomastix strix and complex community of Bacteroidetes bacteria on its surface.</title>
        <authorList>
            <person name="Treitli S.C."/>
            <person name="Kolisko M."/>
            <person name="Husnik F."/>
            <person name="Keeling P."/>
            <person name="Hampl V."/>
        </authorList>
    </citation>
    <scope>NUCLEOTIDE SEQUENCE</scope>
    <source>
        <strain evidence="1">STM</strain>
    </source>
</reference>